<dbReference type="PANTHER" id="PTHR33376:SF15">
    <property type="entry name" value="BLL6794 PROTEIN"/>
    <property type="match status" value="1"/>
</dbReference>
<evidence type="ECO:0000256" key="1">
    <source>
        <dbReference type="ARBA" id="ARBA00022729"/>
    </source>
</evidence>
<dbReference type="Proteomes" id="UP000196581">
    <property type="component" value="Unassembled WGS sequence"/>
</dbReference>
<feature type="signal peptide" evidence="2">
    <location>
        <begin position="1"/>
        <end position="35"/>
    </location>
</feature>
<dbReference type="PANTHER" id="PTHR33376">
    <property type="match status" value="1"/>
</dbReference>
<evidence type="ECO:0000313" key="4">
    <source>
        <dbReference type="Proteomes" id="UP000196581"/>
    </source>
</evidence>
<evidence type="ECO:0000313" key="3">
    <source>
        <dbReference type="EMBL" id="SLM95525.1"/>
    </source>
</evidence>
<dbReference type="Gene3D" id="3.40.190.170">
    <property type="entry name" value="Bacterial extracellular solute-binding protein, family 7"/>
    <property type="match status" value="1"/>
</dbReference>
<organism evidence="3 4">
    <name type="scientific">Brevibacterium yomogidense</name>
    <dbReference type="NCBI Taxonomy" id="946573"/>
    <lineage>
        <taxon>Bacteria</taxon>
        <taxon>Bacillati</taxon>
        <taxon>Actinomycetota</taxon>
        <taxon>Actinomycetes</taxon>
        <taxon>Micrococcales</taxon>
        <taxon>Brevibacteriaceae</taxon>
        <taxon>Brevibacterium</taxon>
    </lineage>
</organism>
<evidence type="ECO:0000256" key="2">
    <source>
        <dbReference type="SAM" id="SignalP"/>
    </source>
</evidence>
<name>A0A1X6X8P4_9MICO</name>
<sequence>MVLSAARTQRTQRLRRLAPAVAGASALAFALTACAGSAGSGGAGGGGDAAGAYEAGASQEDVDAALADLEPVEIIYQPSASSQESVQSPSGTVLAEAIEERSGGKITVDTVWGQAIAGYSEIHDALGDGRIDLAYTLPVYDPAQFPAVNALGDALGGLDPSPFVGEMITNAVATDVAWQTPEIVAEYEELGISPIAPTVASGGYYTMCNTPGVEESDFDGRQVRIASKTQGELMSSIGASPVSMEYTETFEALQRNTVDCTLGQLVPSAESGIFEVAPHIGYMTETSISRSPGALIAGSGVNDLPLGYQQVIFDAYTDYFHGQMMTTINGNAVGIGMAKEADGEIEQIPEEFQQDIAQFSEDKRTELADSGVAGDELQGRVEESAEKWAARIEELGYSDEGSTEDFDEWFDEDTDFRPVGQAIFDEVILPHRPA</sequence>
<proteinExistence type="predicted"/>
<keyword evidence="4" id="KW-1185">Reference proteome</keyword>
<dbReference type="Pfam" id="PF03480">
    <property type="entry name" value="DctP"/>
    <property type="match status" value="1"/>
</dbReference>
<reference evidence="4" key="1">
    <citation type="submission" date="2017-02" db="EMBL/GenBank/DDBJ databases">
        <authorList>
            <person name="Dridi B."/>
        </authorList>
    </citation>
    <scope>NUCLEOTIDE SEQUENCE [LARGE SCALE GENOMIC DNA]</scope>
    <source>
        <strain evidence="4">B Co 03.10</strain>
    </source>
</reference>
<dbReference type="GO" id="GO:0055085">
    <property type="term" value="P:transmembrane transport"/>
    <property type="evidence" value="ECO:0007669"/>
    <property type="project" value="InterPro"/>
</dbReference>
<accession>A0A1X6X8P4</accession>
<dbReference type="RefSeq" id="WP_087005563.1">
    <property type="nucleotide sequence ID" value="NZ_FWFF01000005.1"/>
</dbReference>
<gene>
    <name evidence="3" type="ORF">FM105_04890</name>
</gene>
<protein>
    <submittedName>
        <fullName evidence="3">TRAP-type C4-dicarboxylate transport system, periplasmic component</fullName>
    </submittedName>
</protein>
<dbReference type="InterPro" id="IPR038404">
    <property type="entry name" value="TRAP_DctP_sf"/>
</dbReference>
<dbReference type="EMBL" id="FWFF01000005">
    <property type="protein sequence ID" value="SLM95525.1"/>
    <property type="molecule type" value="Genomic_DNA"/>
</dbReference>
<keyword evidence="1 2" id="KW-0732">Signal</keyword>
<dbReference type="PROSITE" id="PS51257">
    <property type="entry name" value="PROKAR_LIPOPROTEIN"/>
    <property type="match status" value="1"/>
</dbReference>
<dbReference type="InterPro" id="IPR018389">
    <property type="entry name" value="DctP_fam"/>
</dbReference>
<feature type="chain" id="PRO_5012936850" evidence="2">
    <location>
        <begin position="36"/>
        <end position="434"/>
    </location>
</feature>
<dbReference type="AlphaFoldDB" id="A0A1X6X8P4"/>